<accession>A0A4R6TDV4</accession>
<comment type="caution">
    <text evidence="1">The sequence shown here is derived from an EMBL/GenBank/DDBJ whole genome shotgun (WGS) entry which is preliminary data.</text>
</comment>
<sequence length="75" mass="8271">MKKSILELGKPLSISEQQQVKGGRYESGSTVCSGVFQGVHWAVKSDDGGYYHEEWSGGVYYKTYLSGNIEAQSMC</sequence>
<evidence type="ECO:0000313" key="2">
    <source>
        <dbReference type="Proteomes" id="UP000295390"/>
    </source>
</evidence>
<name>A0A4R6TDV4_9FLAO</name>
<proteinExistence type="predicted"/>
<dbReference type="EMBL" id="SNYH01000003">
    <property type="protein sequence ID" value="TDQ27668.1"/>
    <property type="molecule type" value="Genomic_DNA"/>
</dbReference>
<dbReference type="RefSeq" id="WP_133535649.1">
    <property type="nucleotide sequence ID" value="NZ_SNYH01000003.1"/>
</dbReference>
<dbReference type="AlphaFoldDB" id="A0A4R6TDV4"/>
<protein>
    <submittedName>
        <fullName evidence="1">Uncharacterized protein</fullName>
    </submittedName>
</protein>
<organism evidence="1 2">
    <name type="scientific">Tenacibaculum caenipelagi</name>
    <dbReference type="NCBI Taxonomy" id="1325435"/>
    <lineage>
        <taxon>Bacteria</taxon>
        <taxon>Pseudomonadati</taxon>
        <taxon>Bacteroidota</taxon>
        <taxon>Flavobacteriia</taxon>
        <taxon>Flavobacteriales</taxon>
        <taxon>Flavobacteriaceae</taxon>
        <taxon>Tenacibaculum</taxon>
    </lineage>
</organism>
<evidence type="ECO:0000313" key="1">
    <source>
        <dbReference type="EMBL" id="TDQ27668.1"/>
    </source>
</evidence>
<reference evidence="1 2" key="1">
    <citation type="submission" date="2019-03" db="EMBL/GenBank/DDBJ databases">
        <title>Genomic Encyclopedia of Type Strains, Phase III (KMG-III): the genomes of soil and plant-associated and newly described type strains.</title>
        <authorList>
            <person name="Whitman W."/>
        </authorList>
    </citation>
    <scope>NUCLEOTIDE SEQUENCE [LARGE SCALE GENOMIC DNA]</scope>
    <source>
        <strain evidence="1 2">CECT 8283</strain>
    </source>
</reference>
<dbReference type="Proteomes" id="UP000295390">
    <property type="component" value="Unassembled WGS sequence"/>
</dbReference>
<keyword evidence="2" id="KW-1185">Reference proteome</keyword>
<gene>
    <name evidence="1" type="ORF">DFQ07_1519</name>
</gene>